<feature type="transmembrane region" description="Helical" evidence="2">
    <location>
        <begin position="101"/>
        <end position="125"/>
    </location>
</feature>
<evidence type="ECO:0000256" key="1">
    <source>
        <dbReference type="SAM" id="MobiDB-lite"/>
    </source>
</evidence>
<evidence type="ECO:0008006" key="5">
    <source>
        <dbReference type="Google" id="ProtNLM"/>
    </source>
</evidence>
<gene>
    <name evidence="3" type="ORF">FF36_01907</name>
</gene>
<evidence type="ECO:0000313" key="3">
    <source>
        <dbReference type="EMBL" id="KJE23722.1"/>
    </source>
</evidence>
<comment type="caution">
    <text evidence="3">The sequence shown here is derived from an EMBL/GenBank/DDBJ whole genome shotgun (WGS) entry which is preliminary data.</text>
</comment>
<keyword evidence="2" id="KW-1133">Transmembrane helix</keyword>
<organism evidence="3 4">
    <name type="scientific">Frankia torreyi</name>
    <dbReference type="NCBI Taxonomy" id="1856"/>
    <lineage>
        <taxon>Bacteria</taxon>
        <taxon>Bacillati</taxon>
        <taxon>Actinomycetota</taxon>
        <taxon>Actinomycetes</taxon>
        <taxon>Frankiales</taxon>
        <taxon>Frankiaceae</taxon>
        <taxon>Frankia</taxon>
    </lineage>
</organism>
<evidence type="ECO:0000313" key="4">
    <source>
        <dbReference type="Proteomes" id="UP000032545"/>
    </source>
</evidence>
<feature type="region of interest" description="Disordered" evidence="1">
    <location>
        <begin position="280"/>
        <end position="346"/>
    </location>
</feature>
<keyword evidence="2" id="KW-0472">Membrane</keyword>
<keyword evidence="2" id="KW-0812">Transmembrane</keyword>
<feature type="transmembrane region" description="Helical" evidence="2">
    <location>
        <begin position="137"/>
        <end position="160"/>
    </location>
</feature>
<protein>
    <recommendedName>
        <fullName evidence="5">DUF2637 domain-containing protein</fullName>
    </recommendedName>
</protein>
<reference evidence="4" key="1">
    <citation type="submission" date="2015-02" db="EMBL/GenBank/DDBJ databases">
        <title>Draft Genome of Frankia sp. CpI1-S.</title>
        <authorList>
            <person name="Oshone R.T."/>
            <person name="Ngom M."/>
            <person name="Ghodhbane-Gtari F."/>
            <person name="Gtari M."/>
            <person name="Morris K."/>
            <person name="Thomas K."/>
            <person name="Sen A."/>
            <person name="Tisa L.S."/>
        </authorList>
    </citation>
    <scope>NUCLEOTIDE SEQUENCE [LARGE SCALE GENOMIC DNA]</scope>
    <source>
        <strain evidence="4">CpI1-S</strain>
    </source>
</reference>
<proteinExistence type="predicted"/>
<name>A0A0D8BK10_9ACTN</name>
<reference evidence="3 4" key="2">
    <citation type="journal article" date="2016" name="Genome Announc.">
        <title>Permanent Draft Genome Sequences for Two Variants of Frankia sp. Strain CpI1, the First Frankia Strain Isolated from Root Nodules of Comptonia peregrina.</title>
        <authorList>
            <person name="Oshone R."/>
            <person name="Hurst S.G.IV."/>
            <person name="Abebe-Akele F."/>
            <person name="Simpson S."/>
            <person name="Morris K."/>
            <person name="Thomas W.K."/>
            <person name="Tisa L.S."/>
        </authorList>
    </citation>
    <scope>NUCLEOTIDE SEQUENCE [LARGE SCALE GENOMIC DNA]</scope>
    <source>
        <strain evidence="4">CpI1-S</strain>
    </source>
</reference>
<dbReference type="AlphaFoldDB" id="A0A0D8BK10"/>
<dbReference type="Proteomes" id="UP000032545">
    <property type="component" value="Unassembled WGS sequence"/>
</dbReference>
<evidence type="ECO:0000256" key="2">
    <source>
        <dbReference type="SAM" id="Phobius"/>
    </source>
</evidence>
<dbReference type="OrthoDB" id="3214913at2"/>
<feature type="transmembrane region" description="Helical" evidence="2">
    <location>
        <begin position="65"/>
        <end position="95"/>
    </location>
</feature>
<sequence length="398" mass="41860">MSGWATQRLADRMAAREQNRLDLDAAAARQAVALAQADERAEKQRAARDAAMSRRRARRSAARQAAAGWLAVHTVEVLIYALAVLCAAMAVPAMAVYGLRIYGAVTGVLLPALTELGAWAFAGAVQASRRRHPDRPVRWLAVGVIVFAATGAALNLAHGWSTHGPLAGVVMAAVSVAGIVAHQLAVASPPRSRAERTAARHGRLVERRLARARRAAVRRAVVELSPDGTVRLVYQTGVYGTRRRGLAPAVAPGLPVDPVDGWDAGLSVLLASALPEGVVEPAGTDLTDPTPAHPTTELDQQVSDGESADSVGRSGGVALADPPPSDPPATKTGGRRVNPQARRKLTADEALAAARRYARRKGRPVTAEELRERLGVGAVTARRLRDKVNAEQADGGAQ</sequence>
<keyword evidence="4" id="KW-1185">Reference proteome</keyword>
<dbReference type="EMBL" id="JYFN01000011">
    <property type="protein sequence ID" value="KJE23722.1"/>
    <property type="molecule type" value="Genomic_DNA"/>
</dbReference>
<feature type="transmembrane region" description="Helical" evidence="2">
    <location>
        <begin position="166"/>
        <end position="186"/>
    </location>
</feature>
<dbReference type="PATRIC" id="fig|1502723.3.peg.636"/>
<dbReference type="RefSeq" id="WP_044884587.1">
    <property type="nucleotide sequence ID" value="NZ_JYFN01000011.1"/>
</dbReference>
<accession>A0A0D8BK10</accession>